<proteinExistence type="inferred from homology"/>
<evidence type="ECO:0000256" key="1">
    <source>
        <dbReference type="ARBA" id="ARBA00010139"/>
    </source>
</evidence>
<accession>A0A2K1QM02</accession>
<dbReference type="PANTHER" id="PTHR42877">
    <property type="entry name" value="L-ORNITHINE N(5)-MONOOXYGENASE-RELATED"/>
    <property type="match status" value="1"/>
</dbReference>
<dbReference type="PANTHER" id="PTHR42877:SF6">
    <property type="entry name" value="MONOOXYGENASE, PUTATIVE (AFU_ORTHOLOGUE AFUA_3G15050)-RELATED"/>
    <property type="match status" value="1"/>
</dbReference>
<evidence type="ECO:0000256" key="2">
    <source>
        <dbReference type="ARBA" id="ARBA00022630"/>
    </source>
</evidence>
<organism evidence="5 6">
    <name type="scientific">Sphaceloma murrayae</name>
    <dbReference type="NCBI Taxonomy" id="2082308"/>
    <lineage>
        <taxon>Eukaryota</taxon>
        <taxon>Fungi</taxon>
        <taxon>Dikarya</taxon>
        <taxon>Ascomycota</taxon>
        <taxon>Pezizomycotina</taxon>
        <taxon>Dothideomycetes</taxon>
        <taxon>Dothideomycetidae</taxon>
        <taxon>Myriangiales</taxon>
        <taxon>Elsinoaceae</taxon>
        <taxon>Sphaceloma</taxon>
    </lineage>
</organism>
<dbReference type="InParanoid" id="A0A2K1QM02"/>
<keyword evidence="5" id="KW-0503">Monooxygenase</keyword>
<dbReference type="InterPro" id="IPR036188">
    <property type="entry name" value="FAD/NAD-bd_sf"/>
</dbReference>
<dbReference type="GO" id="GO:0050661">
    <property type="term" value="F:NADP binding"/>
    <property type="evidence" value="ECO:0007669"/>
    <property type="project" value="InterPro"/>
</dbReference>
<dbReference type="InterPro" id="IPR051209">
    <property type="entry name" value="FAD-bind_Monooxygenase_sf"/>
</dbReference>
<dbReference type="GO" id="GO:0004499">
    <property type="term" value="F:N,N-dimethylaniline monooxygenase activity"/>
    <property type="evidence" value="ECO:0007669"/>
    <property type="project" value="InterPro"/>
</dbReference>
<protein>
    <submittedName>
        <fullName evidence="5">Thiol-specific monooxygenase</fullName>
    </submittedName>
</protein>
<dbReference type="Gene3D" id="3.50.50.60">
    <property type="entry name" value="FAD/NAD(P)-binding domain"/>
    <property type="match status" value="2"/>
</dbReference>
<comment type="caution">
    <text evidence="5">The sequence shown here is derived from an EMBL/GenBank/DDBJ whole genome shotgun (WGS) entry which is preliminary data.</text>
</comment>
<evidence type="ECO:0000313" key="6">
    <source>
        <dbReference type="Proteomes" id="UP000243797"/>
    </source>
</evidence>
<evidence type="ECO:0000313" key="5">
    <source>
        <dbReference type="EMBL" id="PNS16197.1"/>
    </source>
</evidence>
<comment type="similarity">
    <text evidence="1">Belongs to the FAD-binding monooxygenase family.</text>
</comment>
<dbReference type="OrthoDB" id="74360at2759"/>
<gene>
    <name evidence="5" type="ORF">CAC42_1960</name>
</gene>
<dbReference type="SUPFAM" id="SSF51905">
    <property type="entry name" value="FAD/NAD(P)-binding domain"/>
    <property type="match status" value="3"/>
</dbReference>
<dbReference type="EMBL" id="NKHZ01000059">
    <property type="protein sequence ID" value="PNS16197.1"/>
    <property type="molecule type" value="Genomic_DNA"/>
</dbReference>
<keyword evidence="4" id="KW-0560">Oxidoreductase</keyword>
<evidence type="ECO:0000256" key="3">
    <source>
        <dbReference type="ARBA" id="ARBA00022827"/>
    </source>
</evidence>
<dbReference type="STRING" id="2082308.A0A2K1QM02"/>
<sequence length="628" mass="71254">MVLHNDISSLNGRISQSDLNHGVKVESLTHSPTARLYETKSPLQVLESELPVESMNTHTLASYPASRLQLEDRYIDDTRPLRVTVIGAGLAGILAGILLPAKVPGIELTIIEKNDDVSGTWLENVYPGVRCDIPSHVYQASFSPNTQWSQQFAEGHEIRHYWQDQARKYDVYKLVKCKREVFDLAWDKQKSIWKIKTRHTETGEITEDEADFVLPALGRFNAWRLPDYPGLSDFKGTLRHTSNWDPSFDPKDKNVAVIGNGASGIQLVPNLQRIANRVDHYARSKTWIATSWAGDERRFEAQPYTEQQLKDFQSPERYLQFRKEMEAKYWRNFGNVFAGSEANKAKRTEFIEVMRKRTAKKPELMDSLVPDFSPNCRRLTPGPGYLESLAEPNVSFIQTPIKRFTETGIETVDGQHREVDAIFCATGANVDMVPPFSIRANGEDLSQAWKPGGTYGWPYTYLGLAVPGFPNLLLVHGPHGTAPSGTVPHDVEIQLTYYAKLLRKVSAQGIKTIVPSKKAADDFVEYADAFFPKTVFADKCSSWYNGGQAGRRIHGIWPGSASHVSIVRREPRWEDWEYEYVSESGNRFAYFGNGFTRQEQDHDHDITGYLKLPGVDLRDLHESWWDLP</sequence>
<name>A0A2K1QM02_9PEZI</name>
<evidence type="ECO:0000256" key="4">
    <source>
        <dbReference type="ARBA" id="ARBA00023002"/>
    </source>
</evidence>
<dbReference type="GO" id="GO:0050660">
    <property type="term" value="F:flavin adenine dinucleotide binding"/>
    <property type="evidence" value="ECO:0007669"/>
    <property type="project" value="InterPro"/>
</dbReference>
<dbReference type="InterPro" id="IPR020946">
    <property type="entry name" value="Flavin_mOase-like"/>
</dbReference>
<dbReference type="Proteomes" id="UP000243797">
    <property type="component" value="Unassembled WGS sequence"/>
</dbReference>
<reference evidence="5 6" key="1">
    <citation type="submission" date="2017-06" db="EMBL/GenBank/DDBJ databases">
        <title>Draft genome sequence of a variant of Elsinoe murrayae.</title>
        <authorList>
            <person name="Cheng Q."/>
        </authorList>
    </citation>
    <scope>NUCLEOTIDE SEQUENCE [LARGE SCALE GENOMIC DNA]</scope>
    <source>
        <strain evidence="5 6">CQ-2017a</strain>
    </source>
</reference>
<keyword evidence="6" id="KW-1185">Reference proteome</keyword>
<dbReference type="Pfam" id="PF00743">
    <property type="entry name" value="FMO-like"/>
    <property type="match status" value="1"/>
</dbReference>
<keyword evidence="2" id="KW-0285">Flavoprotein</keyword>
<keyword evidence="3" id="KW-0274">FAD</keyword>
<dbReference type="AlphaFoldDB" id="A0A2K1QM02"/>